<keyword evidence="2" id="KW-1185">Reference proteome</keyword>
<name>A0A271LVA0_9HYPH</name>
<sequence>MNSELLPIWPSTWPEIWQRLKKSSAAPDDLFVMLVDGIAPLPKHPTAPATPPPVAFDQEGNLVDTAAIQARDVYELELERYATERDRYETALSSEALAKPFFKAMLRDIGDETDALEFLERAHKTLIELGIVGLADHYRGLVIAFLKKFNLRYELRGQFSLHATIPGLFSKLMNEVKAITALDAHLNTLMGEFEEAFSDLRAERTQARIKTCLQKQFNLLEGLGGKCPGVTETTLGSMCNQLDWPHASVKELGKKLYGFRSNYPGLGHAGSPQGVLRNLDMRDFVSLSLMLASFTPYVTHGLNSDRCYTG</sequence>
<protein>
    <submittedName>
        <fullName evidence="1">Uncharacterized protein</fullName>
    </submittedName>
</protein>
<dbReference type="AlphaFoldDB" id="A0A271LVA0"/>
<reference evidence="1 2" key="1">
    <citation type="submission" date="2017-08" db="EMBL/GenBank/DDBJ databases">
        <title>Mesorhizobium wenxinae sp. nov., a novel rhizobial species isolated from root nodules of chickpea (Cicer arietinum L.).</title>
        <authorList>
            <person name="Zhang J."/>
        </authorList>
    </citation>
    <scope>NUCLEOTIDE SEQUENCE [LARGE SCALE GENOMIC DNA]</scope>
    <source>
        <strain evidence="1 2">SDW018</strain>
    </source>
</reference>
<dbReference type="EMBL" id="NPKJ01000015">
    <property type="protein sequence ID" value="PAQ11707.1"/>
    <property type="molecule type" value="Genomic_DNA"/>
</dbReference>
<proteinExistence type="predicted"/>
<evidence type="ECO:0000313" key="1">
    <source>
        <dbReference type="EMBL" id="PAQ11707.1"/>
    </source>
</evidence>
<dbReference type="RefSeq" id="WP_095491230.1">
    <property type="nucleotide sequence ID" value="NZ_NPKJ01000015.1"/>
</dbReference>
<gene>
    <name evidence="1" type="ORF">CIT26_03310</name>
</gene>
<accession>A0A271LVA0</accession>
<evidence type="ECO:0000313" key="2">
    <source>
        <dbReference type="Proteomes" id="UP000216442"/>
    </source>
</evidence>
<comment type="caution">
    <text evidence="1">The sequence shown here is derived from an EMBL/GenBank/DDBJ whole genome shotgun (WGS) entry which is preliminary data.</text>
</comment>
<organism evidence="1 2">
    <name type="scientific">Mesorhizobium temperatum</name>
    <dbReference type="NCBI Taxonomy" id="241416"/>
    <lineage>
        <taxon>Bacteria</taxon>
        <taxon>Pseudomonadati</taxon>
        <taxon>Pseudomonadota</taxon>
        <taxon>Alphaproteobacteria</taxon>
        <taxon>Hyphomicrobiales</taxon>
        <taxon>Phyllobacteriaceae</taxon>
        <taxon>Mesorhizobium</taxon>
    </lineage>
</organism>
<dbReference type="OrthoDB" id="5119069at2"/>
<dbReference type="Proteomes" id="UP000216442">
    <property type="component" value="Unassembled WGS sequence"/>
</dbReference>